<sequence length="63" mass="7406">MSRSPLYLSHPYVRLEKVHRLLEAGSSSLHTCCSLLFYPPPPSFMLHHCIWMKLLEKNLKRLV</sequence>
<reference evidence="1" key="1">
    <citation type="submission" date="2017-03" db="EMBL/GenBank/DDBJ databases">
        <title>The mitochondrial genome of the carnivorous plant Utricularia reniformis (Lentibulariaceae): structure, comparative analysis and evolutionary landmarks.</title>
        <authorList>
            <person name="Silva S.R."/>
            <person name="Alvarenga D.O."/>
            <person name="Michael T.P."/>
            <person name="Miranda V.F.O."/>
            <person name="Varani A.M."/>
        </authorList>
    </citation>
    <scope>NUCLEOTIDE SEQUENCE</scope>
</reference>
<dbReference type="EMBL" id="KY774314">
    <property type="protein sequence ID" value="ART31684.1"/>
    <property type="molecule type" value="Genomic_DNA"/>
</dbReference>
<organism evidence="1">
    <name type="scientific">Utricularia reniformis</name>
    <dbReference type="NCBI Taxonomy" id="192314"/>
    <lineage>
        <taxon>Eukaryota</taxon>
        <taxon>Viridiplantae</taxon>
        <taxon>Streptophyta</taxon>
        <taxon>Embryophyta</taxon>
        <taxon>Tracheophyta</taxon>
        <taxon>Spermatophyta</taxon>
        <taxon>Magnoliopsida</taxon>
        <taxon>eudicotyledons</taxon>
        <taxon>Gunneridae</taxon>
        <taxon>Pentapetalae</taxon>
        <taxon>asterids</taxon>
        <taxon>lamiids</taxon>
        <taxon>Lamiales</taxon>
        <taxon>Lentibulariaceae</taxon>
        <taxon>Utricularia</taxon>
    </lineage>
</organism>
<accession>A0A1Y0B2R5</accession>
<dbReference type="AlphaFoldDB" id="A0A1Y0B2R5"/>
<gene>
    <name evidence="1" type="ORF">AEK19_MT1493</name>
</gene>
<proteinExistence type="predicted"/>
<evidence type="ECO:0000313" key="1">
    <source>
        <dbReference type="EMBL" id="ART31684.1"/>
    </source>
</evidence>
<geneLocation type="mitochondrion" evidence="1"/>
<name>A0A1Y0B2R5_9LAMI</name>
<protein>
    <submittedName>
        <fullName evidence="1">Uncharacterized protein</fullName>
    </submittedName>
</protein>
<keyword evidence="1" id="KW-0496">Mitochondrion</keyword>